<organism evidence="5 6">
    <name type="scientific">Rhodococcus koreensis</name>
    <dbReference type="NCBI Taxonomy" id="99653"/>
    <lineage>
        <taxon>Bacteria</taxon>
        <taxon>Bacillati</taxon>
        <taxon>Actinomycetota</taxon>
        <taxon>Actinomycetes</taxon>
        <taxon>Mycobacteriales</taxon>
        <taxon>Nocardiaceae</taxon>
        <taxon>Rhodococcus</taxon>
    </lineage>
</organism>
<dbReference type="PRINTS" id="PR00038">
    <property type="entry name" value="HTHLUXR"/>
</dbReference>
<dbReference type="InterPro" id="IPR016032">
    <property type="entry name" value="Sig_transdc_resp-reg_C-effctor"/>
</dbReference>
<dbReference type="AlphaFoldDB" id="A0A1H4M0L8"/>
<dbReference type="RefSeq" id="WP_072949946.1">
    <property type="nucleotide sequence ID" value="NZ_FNSV01000005.1"/>
</dbReference>
<dbReference type="SUPFAM" id="SSF46894">
    <property type="entry name" value="C-terminal effector domain of the bipartite response regulators"/>
    <property type="match status" value="1"/>
</dbReference>
<feature type="domain" description="HTH luxR-type" evidence="4">
    <location>
        <begin position="286"/>
        <end position="352"/>
    </location>
</feature>
<dbReference type="Proteomes" id="UP000183561">
    <property type="component" value="Unassembled WGS sequence"/>
</dbReference>
<dbReference type="CDD" id="cd06170">
    <property type="entry name" value="LuxR_C_like"/>
    <property type="match status" value="1"/>
</dbReference>
<dbReference type="OrthoDB" id="9815744at2"/>
<dbReference type="InterPro" id="IPR036388">
    <property type="entry name" value="WH-like_DNA-bd_sf"/>
</dbReference>
<protein>
    <submittedName>
        <fullName evidence="5">DNA-binding transcriptional regulator, CsgD family</fullName>
    </submittedName>
</protein>
<evidence type="ECO:0000256" key="2">
    <source>
        <dbReference type="ARBA" id="ARBA00023125"/>
    </source>
</evidence>
<dbReference type="Pfam" id="PF00196">
    <property type="entry name" value="GerE"/>
    <property type="match status" value="1"/>
</dbReference>
<sequence>MTVVRRAEPLRSSVRDAALGTADSIEFRHAVLDAIRTRIPYDFAIVAMVDPATLLPTSQTTTGADSLPSHAMETAARLEYGPSPYGNAIGKLARSPVGVQTIRDAIDGDLHRALPYVELLGPMGMEDEIRFVVRGRDKLCWGGGVVMRGPGRRFSGEEVRVLAGAAREIGEGLRLSLLRQAPRVLAEVTSGPAVVIVGPDDEVESATAPAVAYLDRISGECETRMLPAVFAAVNLRNSGAAAAVTRARTLDGQWVVIRAGKLDGRGTAGRVVVTLEPAGPAEIISLLAAIHGLTPREAEVLGHVLAGQTRVEVAHRLFVSPYTVQDHLKSIYAKIGVNSRQELVAQLFFTHYLPRYDTPVGPDGWFADAGSRDDRCRPLNSP</sequence>
<name>A0A1H4M0L8_9NOCA</name>
<dbReference type="GO" id="GO:0003677">
    <property type="term" value="F:DNA binding"/>
    <property type="evidence" value="ECO:0007669"/>
    <property type="project" value="UniProtKB-KW"/>
</dbReference>
<dbReference type="EMBL" id="FNSV01000005">
    <property type="protein sequence ID" value="SEB76670.1"/>
    <property type="molecule type" value="Genomic_DNA"/>
</dbReference>
<evidence type="ECO:0000256" key="3">
    <source>
        <dbReference type="ARBA" id="ARBA00023163"/>
    </source>
</evidence>
<dbReference type="PANTHER" id="PTHR44688:SF16">
    <property type="entry name" value="DNA-BINDING TRANSCRIPTIONAL ACTIVATOR DEVR_DOSR"/>
    <property type="match status" value="1"/>
</dbReference>
<keyword evidence="1" id="KW-0805">Transcription regulation</keyword>
<keyword evidence="3" id="KW-0804">Transcription</keyword>
<evidence type="ECO:0000313" key="5">
    <source>
        <dbReference type="EMBL" id="SEB76670.1"/>
    </source>
</evidence>
<dbReference type="PROSITE" id="PS50043">
    <property type="entry name" value="HTH_LUXR_2"/>
    <property type="match status" value="1"/>
</dbReference>
<dbReference type="GO" id="GO:0006355">
    <property type="term" value="P:regulation of DNA-templated transcription"/>
    <property type="evidence" value="ECO:0007669"/>
    <property type="project" value="InterPro"/>
</dbReference>
<keyword evidence="6" id="KW-1185">Reference proteome</keyword>
<dbReference type="SMART" id="SM00421">
    <property type="entry name" value="HTH_LUXR"/>
    <property type="match status" value="1"/>
</dbReference>
<dbReference type="PANTHER" id="PTHR44688">
    <property type="entry name" value="DNA-BINDING TRANSCRIPTIONAL ACTIVATOR DEVR_DOSR"/>
    <property type="match status" value="1"/>
</dbReference>
<reference evidence="6" key="1">
    <citation type="submission" date="2016-10" db="EMBL/GenBank/DDBJ databases">
        <authorList>
            <person name="Varghese N."/>
            <person name="Submissions S."/>
        </authorList>
    </citation>
    <scope>NUCLEOTIDE SEQUENCE [LARGE SCALE GENOMIC DNA]</scope>
    <source>
        <strain evidence="6">DSM 44498</strain>
    </source>
</reference>
<gene>
    <name evidence="5" type="ORF">SAMN04490239_1573</name>
</gene>
<dbReference type="InterPro" id="IPR000792">
    <property type="entry name" value="Tscrpt_reg_LuxR_C"/>
</dbReference>
<evidence type="ECO:0000259" key="4">
    <source>
        <dbReference type="PROSITE" id="PS50043"/>
    </source>
</evidence>
<evidence type="ECO:0000313" key="6">
    <source>
        <dbReference type="Proteomes" id="UP000183561"/>
    </source>
</evidence>
<proteinExistence type="predicted"/>
<accession>A0A1H4M0L8</accession>
<dbReference type="Gene3D" id="1.10.10.10">
    <property type="entry name" value="Winged helix-like DNA-binding domain superfamily/Winged helix DNA-binding domain"/>
    <property type="match status" value="1"/>
</dbReference>
<keyword evidence="2 5" id="KW-0238">DNA-binding</keyword>
<evidence type="ECO:0000256" key="1">
    <source>
        <dbReference type="ARBA" id="ARBA00023015"/>
    </source>
</evidence>